<keyword evidence="2" id="KW-1133">Transmembrane helix</keyword>
<gene>
    <name evidence="3" type="ORF">OHT53_41055</name>
</gene>
<dbReference type="GeneID" id="93767516"/>
<sequence length="361" mass="38545">MHRVLIGVVVAGAVVIAGIGFAGSYAAVRELALQKGFGTFAYVFPVGIDAGICVLLALDLLLTWIRIPFPLLRQTAWLLTAATIAFNGAAAWPDPLGVGMHAVMPVLFVVVVEAARHAVDRIADITADKHMEGVRLSRWLLSPVPTFLLWRRMKLWELRSYDQVIRLEQERLVYQASLRSRFGRAWRRRAPVEALMPLRLARYGVPLAETAPAGLAAAGIDEPPVLFTVGRVPAPARPQEAALEAAPGHEQPASESAGGADVAAAGQGNVLASRLIHRAHAESGWFLYAPACALVEADRARPGTVEHLASLPGITVLDLDLAAALAVAPQETWAAAHSQFAAQPTPDRPDGAIIATTAPQR</sequence>
<dbReference type="EMBL" id="CP108038">
    <property type="protein sequence ID" value="WUN92577.1"/>
    <property type="molecule type" value="Genomic_DNA"/>
</dbReference>
<dbReference type="InterPro" id="IPR021235">
    <property type="entry name" value="DUF2637"/>
</dbReference>
<dbReference type="PANTHER" id="PTHR23242:SF9">
    <property type="entry name" value="TRANSCRIPTION FACTOR HOXA13"/>
    <property type="match status" value="1"/>
</dbReference>
<feature type="region of interest" description="Disordered" evidence="1">
    <location>
        <begin position="341"/>
        <end position="361"/>
    </location>
</feature>
<evidence type="ECO:0000313" key="4">
    <source>
        <dbReference type="Proteomes" id="UP001432071"/>
    </source>
</evidence>
<evidence type="ECO:0000256" key="2">
    <source>
        <dbReference type="SAM" id="Phobius"/>
    </source>
</evidence>
<evidence type="ECO:0000256" key="1">
    <source>
        <dbReference type="SAM" id="MobiDB-lite"/>
    </source>
</evidence>
<proteinExistence type="predicted"/>
<keyword evidence="4" id="KW-1185">Reference proteome</keyword>
<dbReference type="Proteomes" id="UP001432071">
    <property type="component" value="Chromosome"/>
</dbReference>
<feature type="transmembrane region" description="Helical" evidence="2">
    <location>
        <begin position="40"/>
        <end position="64"/>
    </location>
</feature>
<dbReference type="RefSeq" id="WP_328738077.1">
    <property type="nucleotide sequence ID" value="NZ_CP108038.1"/>
</dbReference>
<reference evidence="3" key="1">
    <citation type="submission" date="2022-10" db="EMBL/GenBank/DDBJ databases">
        <title>The complete genomes of actinobacterial strains from the NBC collection.</title>
        <authorList>
            <person name="Joergensen T.S."/>
            <person name="Alvarez Arevalo M."/>
            <person name="Sterndorff E.B."/>
            <person name="Faurdal D."/>
            <person name="Vuksanovic O."/>
            <person name="Mourched A.-S."/>
            <person name="Charusanti P."/>
            <person name="Shaw S."/>
            <person name="Blin K."/>
            <person name="Weber T."/>
        </authorList>
    </citation>
    <scope>NUCLEOTIDE SEQUENCE</scope>
    <source>
        <strain evidence="3">NBC_00302</strain>
    </source>
</reference>
<dbReference type="PANTHER" id="PTHR23242">
    <property type="entry name" value="TRANSCRIPTION FACTOR HOXA13"/>
    <property type="match status" value="1"/>
</dbReference>
<feature type="transmembrane region" description="Helical" evidence="2">
    <location>
        <begin position="76"/>
        <end position="92"/>
    </location>
</feature>
<feature type="region of interest" description="Disordered" evidence="1">
    <location>
        <begin position="241"/>
        <end position="261"/>
    </location>
</feature>
<organism evidence="3 4">
    <name type="scientific">Streptomyces bobili</name>
    <dbReference type="NCBI Taxonomy" id="67280"/>
    <lineage>
        <taxon>Bacteria</taxon>
        <taxon>Bacillati</taxon>
        <taxon>Actinomycetota</taxon>
        <taxon>Actinomycetes</taxon>
        <taxon>Kitasatosporales</taxon>
        <taxon>Streptomycetaceae</taxon>
        <taxon>Streptomyces</taxon>
    </lineage>
</organism>
<evidence type="ECO:0000313" key="3">
    <source>
        <dbReference type="EMBL" id="WUN92577.1"/>
    </source>
</evidence>
<name>A0ABZ1RC42_9ACTN</name>
<dbReference type="Pfam" id="PF10935">
    <property type="entry name" value="DUF2637"/>
    <property type="match status" value="1"/>
</dbReference>
<protein>
    <submittedName>
        <fullName evidence="3">DUF2637 domain-containing protein</fullName>
    </submittedName>
</protein>
<keyword evidence="2" id="KW-0812">Transmembrane</keyword>
<feature type="transmembrane region" description="Helical" evidence="2">
    <location>
        <begin position="5"/>
        <end position="28"/>
    </location>
</feature>
<accession>A0ABZ1RC42</accession>
<keyword evidence="2" id="KW-0472">Membrane</keyword>